<dbReference type="GO" id="GO:0016757">
    <property type="term" value="F:glycosyltransferase activity"/>
    <property type="evidence" value="ECO:0007669"/>
    <property type="project" value="InterPro"/>
</dbReference>
<reference evidence="3 4" key="1">
    <citation type="journal article" date="2015" name="Genome Biol. Evol.">
        <title>Phylogenomic analyses indicate that early fungi evolved digesting cell walls of algal ancestors of land plants.</title>
        <authorList>
            <person name="Chang Y."/>
            <person name="Wang S."/>
            <person name="Sekimoto S."/>
            <person name="Aerts A.L."/>
            <person name="Choi C."/>
            <person name="Clum A."/>
            <person name="LaButti K.M."/>
            <person name="Lindquist E.A."/>
            <person name="Yee Ngan C."/>
            <person name="Ohm R.A."/>
            <person name="Salamov A.A."/>
            <person name="Grigoriev I.V."/>
            <person name="Spatafora J.W."/>
            <person name="Berbee M.L."/>
        </authorList>
    </citation>
    <scope>NUCLEOTIDE SEQUENCE [LARGE SCALE GENOMIC DNA]</scope>
    <source>
        <strain evidence="3 4">JEL478</strain>
    </source>
</reference>
<dbReference type="AlphaFoldDB" id="A0A139AD45"/>
<dbReference type="Pfam" id="PF03016">
    <property type="entry name" value="Exostosin_GT47"/>
    <property type="match status" value="1"/>
</dbReference>
<dbReference type="PANTHER" id="PTHR11062">
    <property type="entry name" value="EXOSTOSIN HEPARAN SULFATE GLYCOSYLTRANSFERASE -RELATED"/>
    <property type="match status" value="1"/>
</dbReference>
<accession>A0A139AD45</accession>
<feature type="domain" description="Exostosin GT47" evidence="2">
    <location>
        <begin position="2"/>
        <end position="169"/>
    </location>
</feature>
<evidence type="ECO:0000313" key="3">
    <source>
        <dbReference type="EMBL" id="KXS14697.1"/>
    </source>
</evidence>
<evidence type="ECO:0000256" key="1">
    <source>
        <dbReference type="ARBA" id="ARBA00010271"/>
    </source>
</evidence>
<dbReference type="PANTHER" id="PTHR11062:SF281">
    <property type="entry name" value="EXOSTOSIN-LIKE 2"/>
    <property type="match status" value="1"/>
</dbReference>
<evidence type="ECO:0000313" key="4">
    <source>
        <dbReference type="Proteomes" id="UP000070544"/>
    </source>
</evidence>
<comment type="similarity">
    <text evidence="1">Belongs to the glycosyltransferase 47 family.</text>
</comment>
<sequence length="211" mass="24206">MYSVEVLFPKLVLSSRHHSQAPSNATYFLVPHYTTRMYHHCIFSLNLTPGECKSRASSYFTAILNHIQTSHPFWNRSGGFDRILLFHGIKHPKWWDRPPPSVTVTHLTLLGTTTTPHPNFSPQKDLVIPPFANFTLPLLATHRPPSQRHVLTHFRGGMQQNETCSLRTPLHHLDSAQRYHGASAAEEEVTTVFWAAKRGLRCICILWRHIM</sequence>
<protein>
    <recommendedName>
        <fullName evidence="2">Exostosin GT47 domain-containing protein</fullName>
    </recommendedName>
</protein>
<gene>
    <name evidence="3" type="ORF">M427DRAFT_57356</name>
</gene>
<proteinExistence type="inferred from homology"/>
<organism evidence="3 4">
    <name type="scientific">Gonapodya prolifera (strain JEL478)</name>
    <name type="common">Monoblepharis prolifera</name>
    <dbReference type="NCBI Taxonomy" id="1344416"/>
    <lineage>
        <taxon>Eukaryota</taxon>
        <taxon>Fungi</taxon>
        <taxon>Fungi incertae sedis</taxon>
        <taxon>Chytridiomycota</taxon>
        <taxon>Chytridiomycota incertae sedis</taxon>
        <taxon>Monoblepharidomycetes</taxon>
        <taxon>Monoblepharidales</taxon>
        <taxon>Gonapodyaceae</taxon>
        <taxon>Gonapodya</taxon>
    </lineage>
</organism>
<evidence type="ECO:0000259" key="2">
    <source>
        <dbReference type="Pfam" id="PF03016"/>
    </source>
</evidence>
<dbReference type="Proteomes" id="UP000070544">
    <property type="component" value="Unassembled WGS sequence"/>
</dbReference>
<dbReference type="STRING" id="1344416.A0A139AD45"/>
<dbReference type="OrthoDB" id="2141006at2759"/>
<name>A0A139AD45_GONPJ</name>
<dbReference type="InterPro" id="IPR004263">
    <property type="entry name" value="Exostosin"/>
</dbReference>
<keyword evidence="4" id="KW-1185">Reference proteome</keyword>
<dbReference type="EMBL" id="KQ965767">
    <property type="protein sequence ID" value="KXS14697.1"/>
    <property type="molecule type" value="Genomic_DNA"/>
</dbReference>
<dbReference type="InterPro" id="IPR040911">
    <property type="entry name" value="Exostosin_GT47"/>
</dbReference>